<dbReference type="AlphaFoldDB" id="A0A1I8BA18"/>
<sequence length="240" mass="27751">MRISNKLLFSFYIIIIISTFNKIKAYDGPAICPQNYYFPHICCCPQGTLVGWISQSQPWCSLPGMNRNFVQAPIPIYPRSCPNYFVPSPNQNFYNFPQQPQQQRSMSSYLLPPYSGLVNSPPQIPQYPSAPLQQPPYPQNSQGPLQLPIENQPLSSPQIQSESYKNNQRLNPFDLIKSSQLNDNQPIYNNQPMLKQTQIKRIMKTLTKNNESNAKIKQNQDQNPQEEKIIIEKWKDDENE</sequence>
<dbReference type="WBParaSite" id="MhA1_Contig1781.frz3.gene3">
    <property type="protein sequence ID" value="MhA1_Contig1781.frz3.gene3"/>
    <property type="gene ID" value="MhA1_Contig1781.frz3.gene3"/>
</dbReference>
<feature type="compositionally biased region" description="Polar residues" evidence="1">
    <location>
        <begin position="152"/>
        <end position="161"/>
    </location>
</feature>
<feature type="chain" id="PRO_5009315596" evidence="2">
    <location>
        <begin position="26"/>
        <end position="240"/>
    </location>
</feature>
<name>A0A1I8BA18_MELHA</name>
<evidence type="ECO:0000313" key="3">
    <source>
        <dbReference type="Proteomes" id="UP000095281"/>
    </source>
</evidence>
<dbReference type="Proteomes" id="UP000095281">
    <property type="component" value="Unplaced"/>
</dbReference>
<feature type="signal peptide" evidence="2">
    <location>
        <begin position="1"/>
        <end position="25"/>
    </location>
</feature>
<feature type="region of interest" description="Disordered" evidence="1">
    <location>
        <begin position="208"/>
        <end position="240"/>
    </location>
</feature>
<accession>A0A1I8BA18</accession>
<evidence type="ECO:0000256" key="2">
    <source>
        <dbReference type="SAM" id="SignalP"/>
    </source>
</evidence>
<keyword evidence="3" id="KW-1185">Reference proteome</keyword>
<proteinExistence type="predicted"/>
<feature type="compositionally biased region" description="Basic and acidic residues" evidence="1">
    <location>
        <begin position="225"/>
        <end position="240"/>
    </location>
</feature>
<organism evidence="3 4">
    <name type="scientific">Meloidogyne hapla</name>
    <name type="common">Root-knot nematode worm</name>
    <dbReference type="NCBI Taxonomy" id="6305"/>
    <lineage>
        <taxon>Eukaryota</taxon>
        <taxon>Metazoa</taxon>
        <taxon>Ecdysozoa</taxon>
        <taxon>Nematoda</taxon>
        <taxon>Chromadorea</taxon>
        <taxon>Rhabditida</taxon>
        <taxon>Tylenchina</taxon>
        <taxon>Tylenchomorpha</taxon>
        <taxon>Tylenchoidea</taxon>
        <taxon>Meloidogynidae</taxon>
        <taxon>Meloidogyninae</taxon>
        <taxon>Meloidogyne</taxon>
    </lineage>
</organism>
<protein>
    <submittedName>
        <fullName evidence="4">Uncharacterized protein</fullName>
    </submittedName>
</protein>
<feature type="region of interest" description="Disordered" evidence="1">
    <location>
        <begin position="122"/>
        <end position="161"/>
    </location>
</feature>
<reference evidence="4" key="1">
    <citation type="submission" date="2016-11" db="UniProtKB">
        <authorList>
            <consortium name="WormBaseParasite"/>
        </authorList>
    </citation>
    <scope>IDENTIFICATION</scope>
</reference>
<feature type="compositionally biased region" description="Polar residues" evidence="1">
    <location>
        <begin position="208"/>
        <end position="223"/>
    </location>
</feature>
<keyword evidence="2" id="KW-0732">Signal</keyword>
<evidence type="ECO:0000313" key="4">
    <source>
        <dbReference type="WBParaSite" id="MhA1_Contig1781.frz3.gene3"/>
    </source>
</evidence>
<evidence type="ECO:0000256" key="1">
    <source>
        <dbReference type="SAM" id="MobiDB-lite"/>
    </source>
</evidence>